<dbReference type="AlphaFoldDB" id="A0A8T4L508"/>
<comment type="caution">
    <text evidence="5">The sequence shown here is derived from an EMBL/GenBank/DDBJ whole genome shotgun (WGS) entry which is preliminary data.</text>
</comment>
<evidence type="ECO:0000256" key="3">
    <source>
        <dbReference type="ARBA" id="ARBA00022840"/>
    </source>
</evidence>
<dbReference type="GO" id="GO:0005524">
    <property type="term" value="F:ATP binding"/>
    <property type="evidence" value="ECO:0007669"/>
    <property type="project" value="UniProtKB-KW"/>
</dbReference>
<dbReference type="Proteomes" id="UP000675968">
    <property type="component" value="Unassembled WGS sequence"/>
</dbReference>
<gene>
    <name evidence="5" type="ORF">J4215_05000</name>
</gene>
<reference evidence="5" key="1">
    <citation type="submission" date="2021-03" db="EMBL/GenBank/DDBJ databases">
        <authorList>
            <person name="Jaffe A."/>
        </authorList>
    </citation>
    <scope>NUCLEOTIDE SEQUENCE</scope>
    <source>
        <strain evidence="5">RIFCSPLOWO2_01_FULL_AR10_48_17</strain>
    </source>
</reference>
<accession>A0A8T4L508</accession>
<dbReference type="InterPro" id="IPR018274">
    <property type="entry name" value="PEP_util_AS"/>
</dbReference>
<protein>
    <recommendedName>
        <fullName evidence="4">PEP-utilising enzyme mobile domain-containing protein</fullName>
    </recommendedName>
</protein>
<name>A0A8T4L508_9ARCH</name>
<dbReference type="PROSITE" id="PS00370">
    <property type="entry name" value="PEP_ENZYMES_PHOS_SITE"/>
    <property type="match status" value="1"/>
</dbReference>
<evidence type="ECO:0000313" key="6">
    <source>
        <dbReference type="Proteomes" id="UP000675968"/>
    </source>
</evidence>
<dbReference type="EMBL" id="JAGVWC010000011">
    <property type="protein sequence ID" value="MBS3061911.1"/>
    <property type="molecule type" value="Genomic_DNA"/>
</dbReference>
<keyword evidence="2" id="KW-0547">Nucleotide-binding</keyword>
<sequence length="489" mass="55399">MRLIEQRRQGALFFAFHSTLNIGDDLDHGLRRFVPKGYGLNKLACSHDEIRWLFDEDELIAAGRMLADRLEKNPQYANSLFELFRYICKLNEDYCDSLLPKRVGLLSTQEIIESIRKFFNVYQPLWDLGPFGELIDFSLPGLLSEDLSAQKIPSKEISTIISALSMPTDDSFSRAAEKSVLQISAVIANRQTPNKNWRKDAQIRPLMEAHLEKFYWTPCNYFSFSGLGWNNLESLIESALNAKENPTERLRAIEKQKKESQAEQNRLISKYLFSSKALFFFELAKKVSILYDDRKKTQMKGFFSVGRLLKELARRRGIDSDVAKYLFSFELTDFAQGKISRQTLEARREHCFVNYNVYPFQVLTGKEAVLAEEKLWQKSVVTQNEVAGLCASPGTVSGIARVIRSARDLGQLQPGEILVTGMTSPEFVPMLKKTVGIITDDGGITCHAAIISRELGIPCIVGTKVGTKIIQNGDKIDLRAHHGLARIQK</sequence>
<keyword evidence="3" id="KW-0067">ATP-binding</keyword>
<proteinExistence type="inferred from homology"/>
<evidence type="ECO:0000256" key="1">
    <source>
        <dbReference type="ARBA" id="ARBA00007837"/>
    </source>
</evidence>
<feature type="domain" description="PEP-utilising enzyme mobile" evidence="4">
    <location>
        <begin position="413"/>
        <end position="483"/>
    </location>
</feature>
<dbReference type="Pfam" id="PF00391">
    <property type="entry name" value="PEP-utilizers"/>
    <property type="match status" value="1"/>
</dbReference>
<organism evidence="5 6">
    <name type="scientific">Candidatus Iainarchaeum sp</name>
    <dbReference type="NCBI Taxonomy" id="3101447"/>
    <lineage>
        <taxon>Archaea</taxon>
        <taxon>Candidatus Iainarchaeota</taxon>
        <taxon>Candidatus Iainarchaeia</taxon>
        <taxon>Candidatus Iainarchaeales</taxon>
        <taxon>Candidatus Iainarchaeaceae</taxon>
        <taxon>Candidatus Iainarchaeum</taxon>
    </lineage>
</organism>
<dbReference type="InterPro" id="IPR008279">
    <property type="entry name" value="PEP-util_enz_mobile_dom"/>
</dbReference>
<dbReference type="Gene3D" id="3.50.30.10">
    <property type="entry name" value="Phosphohistidine domain"/>
    <property type="match status" value="1"/>
</dbReference>
<dbReference type="PANTHER" id="PTHR43030:SF1">
    <property type="entry name" value="PHOSPHOENOLPYRUVATE SYNTHASE"/>
    <property type="match status" value="1"/>
</dbReference>
<evidence type="ECO:0000259" key="4">
    <source>
        <dbReference type="Pfam" id="PF00391"/>
    </source>
</evidence>
<dbReference type="InterPro" id="IPR006319">
    <property type="entry name" value="PEP_synth"/>
</dbReference>
<dbReference type="GO" id="GO:0008986">
    <property type="term" value="F:pyruvate, water dikinase activity"/>
    <property type="evidence" value="ECO:0007669"/>
    <property type="project" value="InterPro"/>
</dbReference>
<evidence type="ECO:0000256" key="2">
    <source>
        <dbReference type="ARBA" id="ARBA00022741"/>
    </source>
</evidence>
<dbReference type="InterPro" id="IPR036637">
    <property type="entry name" value="Phosphohistidine_dom_sf"/>
</dbReference>
<comment type="similarity">
    <text evidence="1">Belongs to the PEP-utilizing enzyme family.</text>
</comment>
<dbReference type="PANTHER" id="PTHR43030">
    <property type="entry name" value="PHOSPHOENOLPYRUVATE SYNTHASE"/>
    <property type="match status" value="1"/>
</dbReference>
<evidence type="ECO:0000313" key="5">
    <source>
        <dbReference type="EMBL" id="MBS3061911.1"/>
    </source>
</evidence>
<dbReference type="SUPFAM" id="SSF52009">
    <property type="entry name" value="Phosphohistidine domain"/>
    <property type="match status" value="1"/>
</dbReference>
<reference evidence="5" key="2">
    <citation type="submission" date="2021-05" db="EMBL/GenBank/DDBJ databases">
        <title>Protein family content uncovers lineage relationships and bacterial pathway maintenance mechanisms in DPANN archaea.</title>
        <authorList>
            <person name="Castelle C.J."/>
            <person name="Meheust R."/>
            <person name="Jaffe A.L."/>
            <person name="Seitz K."/>
            <person name="Gong X."/>
            <person name="Baker B.J."/>
            <person name="Banfield J.F."/>
        </authorList>
    </citation>
    <scope>NUCLEOTIDE SEQUENCE</scope>
    <source>
        <strain evidence="5">RIFCSPLOWO2_01_FULL_AR10_48_17</strain>
    </source>
</reference>